<reference evidence="1" key="1">
    <citation type="journal article" date="2015" name="Nature">
        <title>Complex archaea that bridge the gap between prokaryotes and eukaryotes.</title>
        <authorList>
            <person name="Spang A."/>
            <person name="Saw J.H."/>
            <person name="Jorgensen S.L."/>
            <person name="Zaremba-Niedzwiedzka K."/>
            <person name="Martijn J."/>
            <person name="Lind A.E."/>
            <person name="van Eijk R."/>
            <person name="Schleper C."/>
            <person name="Guy L."/>
            <person name="Ettema T.J."/>
        </authorList>
    </citation>
    <scope>NUCLEOTIDE SEQUENCE</scope>
</reference>
<organism evidence="1">
    <name type="scientific">marine sediment metagenome</name>
    <dbReference type="NCBI Taxonomy" id="412755"/>
    <lineage>
        <taxon>unclassified sequences</taxon>
        <taxon>metagenomes</taxon>
        <taxon>ecological metagenomes</taxon>
    </lineage>
</organism>
<protein>
    <submittedName>
        <fullName evidence="1">Uncharacterized protein</fullName>
    </submittedName>
</protein>
<proteinExistence type="predicted"/>
<dbReference type="EMBL" id="LAZR01000051">
    <property type="protein sequence ID" value="KKN98451.1"/>
    <property type="molecule type" value="Genomic_DNA"/>
</dbReference>
<gene>
    <name evidence="1" type="ORF">LCGC14_0145600</name>
</gene>
<sequence>MTKLRMQLDVTYELNGVREENLKARLLSMVDRAIGDGLLTGDSPAEVTNWKIEIQNHDSFVDDTWDVDDVYEVADNHHIYITKDIAKRTIAMIAKHLDAEYGITWDTLWTNLDLLLEEYEFTIAMYPEGSTNPFNDAIKYWCGGDPRGWVDEERRCTVFNHKEKNHFTLPIIGNNNDHTYKGNVVVWVPREKIKEETSG</sequence>
<accession>A0A0F9XHA1</accession>
<name>A0A0F9XHA1_9ZZZZ</name>
<evidence type="ECO:0000313" key="1">
    <source>
        <dbReference type="EMBL" id="KKN98451.1"/>
    </source>
</evidence>
<dbReference type="AlphaFoldDB" id="A0A0F9XHA1"/>
<comment type="caution">
    <text evidence="1">The sequence shown here is derived from an EMBL/GenBank/DDBJ whole genome shotgun (WGS) entry which is preliminary data.</text>
</comment>